<evidence type="ECO:0000256" key="13">
    <source>
        <dbReference type="ARBA" id="ARBA00023163"/>
    </source>
</evidence>
<dbReference type="GeneTree" id="ENSGT00940000160806"/>
<evidence type="ECO:0000256" key="15">
    <source>
        <dbReference type="ARBA" id="ARBA00023242"/>
    </source>
</evidence>
<keyword evidence="6" id="KW-0256">Endoplasmic reticulum</keyword>
<dbReference type="Proteomes" id="UP000264820">
    <property type="component" value="Unplaced"/>
</dbReference>
<dbReference type="GO" id="GO:0000978">
    <property type="term" value="F:RNA polymerase II cis-regulatory region sequence-specific DNA binding"/>
    <property type="evidence" value="ECO:0007669"/>
    <property type="project" value="TreeGrafter"/>
</dbReference>
<keyword evidence="17" id="KW-0175">Coiled coil</keyword>
<keyword evidence="9" id="KW-0805">Transcription regulation</keyword>
<accession>A0A3Q2Z9G8</accession>
<keyword evidence="8" id="KW-1133">Transmembrane helix</keyword>
<dbReference type="PANTHER" id="PTHR45996">
    <property type="entry name" value="AGAP001464-PB"/>
    <property type="match status" value="1"/>
</dbReference>
<evidence type="ECO:0000256" key="1">
    <source>
        <dbReference type="ARBA" id="ARBA00004648"/>
    </source>
</evidence>
<evidence type="ECO:0000256" key="10">
    <source>
        <dbReference type="ARBA" id="ARBA00023125"/>
    </source>
</evidence>
<sequence>MGDSHHLSYFLQHLFQAMDAENARIHGDTASLSCQQEVALTLSERRPLDPVSVAPMLSDSESEDVLHAVDPNDVFGGGGLSSGNEDPIPPRPVYQLVYDLSSEEGEPAGVDVIAIQLEPWSSHQFLSEACVVGELPLGQEHFGLPAEQEASGTLHLTAEEEKLLSQEGVSLPDKLPLTKAEERVLKKVRRKIRNKQSAQDSRRRRKEYIDGLEDRWAALCSAQNKDLQKKVEQLEKHNMSLLTQLRHLQSLVKHSVSKGAQTSTCLLVCTYMYMWACMRTHFFKFCVLLSRNILTDFASSLTPSDETLPSDSSVASDVSQSGVDVQEAEQNLEGVPSNNTVLQGVQSGNSSSESSAQLAAKLPHADEM</sequence>
<evidence type="ECO:0000256" key="5">
    <source>
        <dbReference type="ARBA" id="ARBA00022692"/>
    </source>
</evidence>
<dbReference type="GO" id="GO:0005634">
    <property type="term" value="C:nucleus"/>
    <property type="evidence" value="ECO:0007669"/>
    <property type="project" value="TreeGrafter"/>
</dbReference>
<dbReference type="GO" id="GO:0000981">
    <property type="term" value="F:DNA-binding transcription factor activity, RNA polymerase II-specific"/>
    <property type="evidence" value="ECO:0007669"/>
    <property type="project" value="TreeGrafter"/>
</dbReference>
<comment type="similarity">
    <text evidence="2">Belongs to the bZIP family. ATF subfamily.</text>
</comment>
<keyword evidence="15" id="KW-0539">Nucleus</keyword>
<evidence type="ECO:0000313" key="20">
    <source>
        <dbReference type="Ensembl" id="ENSHCOP00000022738.1"/>
    </source>
</evidence>
<keyword evidence="13" id="KW-0804">Transcription</keyword>
<evidence type="ECO:0000256" key="17">
    <source>
        <dbReference type="SAM" id="Coils"/>
    </source>
</evidence>
<dbReference type="AlphaFoldDB" id="A0A3Q2Z9G8"/>
<proteinExistence type="inferred from homology"/>
<dbReference type="OMA" id="WACMRTH"/>
<dbReference type="CDD" id="cd14689">
    <property type="entry name" value="bZIP_CREB3"/>
    <property type="match status" value="1"/>
</dbReference>
<organism evidence="20 21">
    <name type="scientific">Hippocampus comes</name>
    <name type="common">Tiger tail seahorse</name>
    <dbReference type="NCBI Taxonomy" id="109280"/>
    <lineage>
        <taxon>Eukaryota</taxon>
        <taxon>Metazoa</taxon>
        <taxon>Chordata</taxon>
        <taxon>Craniata</taxon>
        <taxon>Vertebrata</taxon>
        <taxon>Euteleostomi</taxon>
        <taxon>Actinopterygii</taxon>
        <taxon>Neopterygii</taxon>
        <taxon>Teleostei</taxon>
        <taxon>Neoteleostei</taxon>
        <taxon>Acanthomorphata</taxon>
        <taxon>Syngnathiaria</taxon>
        <taxon>Syngnathiformes</taxon>
        <taxon>Syngnathoidei</taxon>
        <taxon>Syngnathidae</taxon>
        <taxon>Hippocampus</taxon>
    </lineage>
</organism>
<keyword evidence="11" id="KW-0472">Membrane</keyword>
<evidence type="ECO:0000256" key="2">
    <source>
        <dbReference type="ARBA" id="ARBA00009050"/>
    </source>
</evidence>
<evidence type="ECO:0000259" key="19">
    <source>
        <dbReference type="PROSITE" id="PS50217"/>
    </source>
</evidence>
<evidence type="ECO:0000256" key="12">
    <source>
        <dbReference type="ARBA" id="ARBA00023159"/>
    </source>
</evidence>
<dbReference type="InterPro" id="IPR046347">
    <property type="entry name" value="bZIP_sf"/>
</dbReference>
<feature type="compositionally biased region" description="Polar residues" evidence="18">
    <location>
        <begin position="336"/>
        <end position="346"/>
    </location>
</feature>
<dbReference type="GO" id="GO:0005789">
    <property type="term" value="C:endoplasmic reticulum membrane"/>
    <property type="evidence" value="ECO:0007669"/>
    <property type="project" value="UniProtKB-SubCell"/>
</dbReference>
<dbReference type="Ensembl" id="ENSHCOT00000000295.1">
    <property type="protein sequence ID" value="ENSHCOP00000022738.1"/>
    <property type="gene ID" value="ENSHCOG00000010700.1"/>
</dbReference>
<evidence type="ECO:0000256" key="3">
    <source>
        <dbReference type="ARBA" id="ARBA00011195"/>
    </source>
</evidence>
<evidence type="ECO:0000313" key="21">
    <source>
        <dbReference type="Proteomes" id="UP000264820"/>
    </source>
</evidence>
<evidence type="ECO:0000256" key="4">
    <source>
        <dbReference type="ARBA" id="ARBA00013878"/>
    </source>
</evidence>
<feature type="compositionally biased region" description="Low complexity" evidence="18">
    <location>
        <begin position="310"/>
        <end position="325"/>
    </location>
</feature>
<feature type="domain" description="BZIP" evidence="19">
    <location>
        <begin position="184"/>
        <end position="248"/>
    </location>
</feature>
<dbReference type="SUPFAM" id="SSF57959">
    <property type="entry name" value="Leucine zipper domain"/>
    <property type="match status" value="1"/>
</dbReference>
<evidence type="ECO:0000256" key="8">
    <source>
        <dbReference type="ARBA" id="ARBA00022989"/>
    </source>
</evidence>
<dbReference type="PANTHER" id="PTHR45996:SF2">
    <property type="entry name" value="CYCLIC AMP-RESPONSIVE ELEMENT-BINDING PROTEIN 3-LIKE PROTEIN 4"/>
    <property type="match status" value="1"/>
</dbReference>
<evidence type="ECO:0000256" key="18">
    <source>
        <dbReference type="SAM" id="MobiDB-lite"/>
    </source>
</evidence>
<comment type="subcellular location">
    <subcellularLocation>
        <location evidence="1">Endoplasmic reticulum membrane</location>
        <topology evidence="1">Single-pass type II membrane protein</topology>
    </subcellularLocation>
</comment>
<evidence type="ECO:0000256" key="7">
    <source>
        <dbReference type="ARBA" id="ARBA00022968"/>
    </source>
</evidence>
<dbReference type="InterPro" id="IPR004827">
    <property type="entry name" value="bZIP"/>
</dbReference>
<dbReference type="Gene3D" id="1.20.5.170">
    <property type="match status" value="1"/>
</dbReference>
<keyword evidence="10" id="KW-0238">DNA-binding</keyword>
<dbReference type="PROSITE" id="PS50217">
    <property type="entry name" value="BZIP"/>
    <property type="match status" value="1"/>
</dbReference>
<dbReference type="SMART" id="SM00338">
    <property type="entry name" value="BRLZ"/>
    <property type="match status" value="1"/>
</dbReference>
<evidence type="ECO:0000256" key="6">
    <source>
        <dbReference type="ARBA" id="ARBA00022824"/>
    </source>
</evidence>
<keyword evidence="21" id="KW-1185">Reference proteome</keyword>
<comment type="subunit">
    <text evidence="3">Binds DNA as a dimer.</text>
</comment>
<protein>
    <recommendedName>
        <fullName evidence="4">Cyclic AMP-responsive element-binding protein 3-like protein 4</fullName>
    </recommendedName>
</protein>
<evidence type="ECO:0000256" key="16">
    <source>
        <dbReference type="ARBA" id="ARBA00057520"/>
    </source>
</evidence>
<keyword evidence="5" id="KW-0812">Transmembrane</keyword>
<name>A0A3Q2Z9G8_HIPCM</name>
<evidence type="ECO:0000256" key="11">
    <source>
        <dbReference type="ARBA" id="ARBA00023136"/>
    </source>
</evidence>
<evidence type="ECO:0000256" key="9">
    <source>
        <dbReference type="ARBA" id="ARBA00023015"/>
    </source>
</evidence>
<dbReference type="Pfam" id="PF00170">
    <property type="entry name" value="bZIP_1"/>
    <property type="match status" value="1"/>
</dbReference>
<reference evidence="20" key="2">
    <citation type="submission" date="2025-09" db="UniProtKB">
        <authorList>
            <consortium name="Ensembl"/>
        </authorList>
    </citation>
    <scope>IDENTIFICATION</scope>
</reference>
<dbReference type="STRING" id="109280.ENSHCOP00000022738"/>
<reference evidence="20" key="1">
    <citation type="submission" date="2025-08" db="UniProtKB">
        <authorList>
            <consortium name="Ensembl"/>
        </authorList>
    </citation>
    <scope>IDENTIFICATION</scope>
</reference>
<keyword evidence="7" id="KW-0735">Signal-anchor</keyword>
<keyword evidence="14" id="KW-0325">Glycoprotein</keyword>
<keyword evidence="12" id="KW-0010">Activator</keyword>
<feature type="region of interest" description="Disordered" evidence="18">
    <location>
        <begin position="303"/>
        <end position="368"/>
    </location>
</feature>
<comment type="function">
    <text evidence="16">Transcriptional activator. Binds the cAMP response element (CRE). Activates transcription through box-B element and CRE. Seems to function synergistically with atf6. Regulates FGF21 transcription.</text>
</comment>
<dbReference type="InterPro" id="IPR051381">
    <property type="entry name" value="CREB_ATF_subfamily"/>
</dbReference>
<dbReference type="FunFam" id="1.20.5.170:FF:000042">
    <property type="entry name" value="Cyclic AMP-responsive element-binding protein 3-like protein 3"/>
    <property type="match status" value="1"/>
</dbReference>
<evidence type="ECO:0000256" key="14">
    <source>
        <dbReference type="ARBA" id="ARBA00023180"/>
    </source>
</evidence>
<feature type="coiled-coil region" evidence="17">
    <location>
        <begin position="217"/>
        <end position="251"/>
    </location>
</feature>